<sequence>MAVPTNLLQPQMASRGAKGSYEPENESVIKEFGKEMAQNINEIRLGLLPWKDPEWKLMVVRRNIRSPVNQICVRDKQPEQIHNV</sequence>
<name>A0AAV6M3W8_9ROSI</name>
<accession>A0AAV6M3W8</accession>
<comment type="caution">
    <text evidence="2">The sequence shown here is derived from an EMBL/GenBank/DDBJ whole genome shotgun (WGS) entry which is preliminary data.</text>
</comment>
<dbReference type="Proteomes" id="UP000685013">
    <property type="component" value="Chromosome 18"/>
</dbReference>
<evidence type="ECO:0000313" key="3">
    <source>
        <dbReference type="Proteomes" id="UP000685013"/>
    </source>
</evidence>
<keyword evidence="3" id="KW-1185">Reference proteome</keyword>
<proteinExistence type="predicted"/>
<dbReference type="EMBL" id="JAGKQH010000018">
    <property type="protein sequence ID" value="KAG6574075.1"/>
    <property type="molecule type" value="Genomic_DNA"/>
</dbReference>
<feature type="region of interest" description="Disordered" evidence="1">
    <location>
        <begin position="1"/>
        <end position="25"/>
    </location>
</feature>
<gene>
    <name evidence="2" type="ORF">SDJN03_27962</name>
</gene>
<dbReference type="AlphaFoldDB" id="A0AAV6M3W8"/>
<feature type="compositionally biased region" description="Polar residues" evidence="1">
    <location>
        <begin position="1"/>
        <end position="12"/>
    </location>
</feature>
<evidence type="ECO:0000313" key="2">
    <source>
        <dbReference type="EMBL" id="KAG6574075.1"/>
    </source>
</evidence>
<evidence type="ECO:0000256" key="1">
    <source>
        <dbReference type="SAM" id="MobiDB-lite"/>
    </source>
</evidence>
<feature type="non-terminal residue" evidence="2">
    <location>
        <position position="1"/>
    </location>
</feature>
<reference evidence="2 3" key="1">
    <citation type="journal article" date="2021" name="Hortic Res">
        <title>The domestication of Cucurbita argyrosperma as revealed by the genome of its wild relative.</title>
        <authorList>
            <person name="Barrera-Redondo J."/>
            <person name="Sanchez-de la Vega G."/>
            <person name="Aguirre-Liguori J.A."/>
            <person name="Castellanos-Morales G."/>
            <person name="Gutierrez-Guerrero Y.T."/>
            <person name="Aguirre-Dugua X."/>
            <person name="Aguirre-Planter E."/>
            <person name="Tenaillon M.I."/>
            <person name="Lira-Saade R."/>
            <person name="Eguiarte L.E."/>
        </authorList>
    </citation>
    <scope>NUCLEOTIDE SEQUENCE [LARGE SCALE GENOMIC DNA]</scope>
    <source>
        <strain evidence="2">JBR-2021</strain>
    </source>
</reference>
<protein>
    <submittedName>
        <fullName evidence="2">Uncharacterized protein</fullName>
    </submittedName>
</protein>
<organism evidence="2 3">
    <name type="scientific">Cucurbita argyrosperma subsp. sororia</name>
    <dbReference type="NCBI Taxonomy" id="37648"/>
    <lineage>
        <taxon>Eukaryota</taxon>
        <taxon>Viridiplantae</taxon>
        <taxon>Streptophyta</taxon>
        <taxon>Embryophyta</taxon>
        <taxon>Tracheophyta</taxon>
        <taxon>Spermatophyta</taxon>
        <taxon>Magnoliopsida</taxon>
        <taxon>eudicotyledons</taxon>
        <taxon>Gunneridae</taxon>
        <taxon>Pentapetalae</taxon>
        <taxon>rosids</taxon>
        <taxon>fabids</taxon>
        <taxon>Cucurbitales</taxon>
        <taxon>Cucurbitaceae</taxon>
        <taxon>Cucurbiteae</taxon>
        <taxon>Cucurbita</taxon>
    </lineage>
</organism>